<evidence type="ECO:0000256" key="8">
    <source>
        <dbReference type="SAM" id="Phobius"/>
    </source>
</evidence>
<feature type="domain" description="Phosphotransferase system EIIC" evidence="9">
    <location>
        <begin position="16"/>
        <end position="363"/>
    </location>
</feature>
<dbReference type="GO" id="GO:0008982">
    <property type="term" value="F:protein-N(PI)-phosphohistidine-sugar phosphotransferase activity"/>
    <property type="evidence" value="ECO:0007669"/>
    <property type="project" value="InterPro"/>
</dbReference>
<feature type="transmembrane region" description="Helical" evidence="8">
    <location>
        <begin position="55"/>
        <end position="75"/>
    </location>
</feature>
<keyword evidence="5 8" id="KW-0812">Transmembrane</keyword>
<evidence type="ECO:0000256" key="2">
    <source>
        <dbReference type="ARBA" id="ARBA00022448"/>
    </source>
</evidence>
<keyword evidence="7 8" id="KW-0472">Membrane</keyword>
<evidence type="ECO:0000256" key="6">
    <source>
        <dbReference type="ARBA" id="ARBA00022989"/>
    </source>
</evidence>
<dbReference type="RefSeq" id="WP_133363404.1">
    <property type="nucleotide sequence ID" value="NZ_CP037940.1"/>
</dbReference>
<comment type="subcellular location">
    <subcellularLocation>
        <location evidence="1">Cell membrane</location>
        <topology evidence="1">Multi-pass membrane protein</topology>
    </subcellularLocation>
</comment>
<dbReference type="KEGG" id="wei:EQG49_07575"/>
<feature type="transmembrane region" description="Helical" evidence="8">
    <location>
        <begin position="328"/>
        <end position="350"/>
    </location>
</feature>
<sequence length="366" mass="37606">METTTTKLTAKQFTNNVLNGSAQGILIGIIPNAVMAALLKFFITPGTVNWASNLNSILVLFQSFVPILIGLAIALQFKMKPLDIGVVAIATAAGSGATKFYLNGVNPATGVKGAFITAGTGDVINSILVAAIAVGVTILIGRSFGSAAIILSPIVVGGGVGLLGMYMLPYVSLITKFIGNMINEFTTLQPLLMVILIAISFAIILETPISTVGLALAIGLGGTDTSAPMAVAAAAAAIGVAATTIVLLINSWKTNKVGVTVAIALGAMKAMMPVVFRKPVIFLPIITTAIISAIPVWAFSVKGTPQSAGFGYIGLVGPIASADAGLNMALVLLTWLVVPVAAGLASHFVFSKLLKLYSPKDYEYTI</sequence>
<keyword evidence="6 8" id="KW-1133">Transmembrane helix</keyword>
<evidence type="ECO:0000313" key="11">
    <source>
        <dbReference type="Proteomes" id="UP000292886"/>
    </source>
</evidence>
<dbReference type="OrthoDB" id="396983at2"/>
<evidence type="ECO:0000259" key="9">
    <source>
        <dbReference type="Pfam" id="PF13303"/>
    </source>
</evidence>
<evidence type="ECO:0000256" key="7">
    <source>
        <dbReference type="ARBA" id="ARBA00023136"/>
    </source>
</evidence>
<reference evidence="11" key="1">
    <citation type="submission" date="2019-03" db="EMBL/GenBank/DDBJ databases">
        <title>Weissella sp. 26KH-42 Genome sequencing.</title>
        <authorList>
            <person name="Heo J."/>
            <person name="Kim S.-J."/>
            <person name="Kim J.-S."/>
            <person name="Hong S.-B."/>
            <person name="Kwon S.-W."/>
        </authorList>
    </citation>
    <scope>NUCLEOTIDE SEQUENCE [LARGE SCALE GENOMIC DNA]</scope>
    <source>
        <strain evidence="11">26KH-42</strain>
    </source>
</reference>
<feature type="transmembrane region" description="Helical" evidence="8">
    <location>
        <begin position="147"/>
        <end position="171"/>
    </location>
</feature>
<dbReference type="GO" id="GO:0005886">
    <property type="term" value="C:plasma membrane"/>
    <property type="evidence" value="ECO:0007669"/>
    <property type="project" value="UniProtKB-SubCell"/>
</dbReference>
<gene>
    <name evidence="10" type="ORF">EQG49_07575</name>
</gene>
<dbReference type="AlphaFoldDB" id="A0A4P6YUG2"/>
<dbReference type="Pfam" id="PF13303">
    <property type="entry name" value="PTS_EIIC_2"/>
    <property type="match status" value="1"/>
</dbReference>
<feature type="transmembrane region" description="Helical" evidence="8">
    <location>
        <begin position="82"/>
        <end position="102"/>
    </location>
</feature>
<feature type="transmembrane region" description="Helical" evidence="8">
    <location>
        <begin position="230"/>
        <end position="251"/>
    </location>
</feature>
<evidence type="ECO:0000256" key="4">
    <source>
        <dbReference type="ARBA" id="ARBA00022597"/>
    </source>
</evidence>
<dbReference type="EMBL" id="CP037940">
    <property type="protein sequence ID" value="QBO36327.1"/>
    <property type="molecule type" value="Genomic_DNA"/>
</dbReference>
<keyword evidence="4 10" id="KW-0762">Sugar transport</keyword>
<evidence type="ECO:0000256" key="5">
    <source>
        <dbReference type="ARBA" id="ARBA00022692"/>
    </source>
</evidence>
<protein>
    <submittedName>
        <fullName evidence="10">PTS sugar transporter subunit IIC</fullName>
    </submittedName>
</protein>
<keyword evidence="11" id="KW-1185">Reference proteome</keyword>
<evidence type="ECO:0000256" key="1">
    <source>
        <dbReference type="ARBA" id="ARBA00004651"/>
    </source>
</evidence>
<feature type="transmembrane region" description="Helical" evidence="8">
    <location>
        <begin position="191"/>
        <end position="218"/>
    </location>
</feature>
<dbReference type="GO" id="GO:0009401">
    <property type="term" value="P:phosphoenolpyruvate-dependent sugar phosphotransferase system"/>
    <property type="evidence" value="ECO:0007669"/>
    <property type="project" value="InterPro"/>
</dbReference>
<feature type="transmembrane region" description="Helical" evidence="8">
    <location>
        <begin position="21"/>
        <end position="43"/>
    </location>
</feature>
<evidence type="ECO:0000256" key="3">
    <source>
        <dbReference type="ARBA" id="ARBA00022475"/>
    </source>
</evidence>
<dbReference type="Proteomes" id="UP000292886">
    <property type="component" value="Chromosome"/>
</dbReference>
<keyword evidence="3" id="KW-1003">Cell membrane</keyword>
<organism evidence="10 11">
    <name type="scientific">Periweissella cryptocerci</name>
    <dbReference type="NCBI Taxonomy" id="2506420"/>
    <lineage>
        <taxon>Bacteria</taxon>
        <taxon>Bacillati</taxon>
        <taxon>Bacillota</taxon>
        <taxon>Bacilli</taxon>
        <taxon>Lactobacillales</taxon>
        <taxon>Lactobacillaceae</taxon>
        <taxon>Periweissella</taxon>
    </lineage>
</organism>
<feature type="transmembrane region" description="Helical" evidence="8">
    <location>
        <begin position="281"/>
        <end position="300"/>
    </location>
</feature>
<name>A0A4P6YUG2_9LACO</name>
<keyword evidence="2" id="KW-0813">Transport</keyword>
<feature type="transmembrane region" description="Helical" evidence="8">
    <location>
        <begin position="114"/>
        <end position="140"/>
    </location>
</feature>
<proteinExistence type="predicted"/>
<dbReference type="InterPro" id="IPR003352">
    <property type="entry name" value="PTS_EIIC"/>
</dbReference>
<accession>A0A4P6YUG2</accession>
<evidence type="ECO:0000313" key="10">
    <source>
        <dbReference type="EMBL" id="QBO36327.1"/>
    </source>
</evidence>